<evidence type="ECO:0000313" key="1">
    <source>
        <dbReference type="EMBL" id="BBO85002.1"/>
    </source>
</evidence>
<protein>
    <recommendedName>
        <fullName evidence="3">Lipoprotein</fullName>
    </recommendedName>
</protein>
<dbReference type="AlphaFoldDB" id="A0A5K7ZXM6"/>
<dbReference type="RefSeq" id="WP_155324750.1">
    <property type="nucleotide sequence ID" value="NZ_AP021876.1"/>
</dbReference>
<reference evidence="1 2" key="1">
    <citation type="submission" date="2019-11" db="EMBL/GenBank/DDBJ databases">
        <title>Comparative genomics of hydrocarbon-degrading Desulfosarcina strains.</title>
        <authorList>
            <person name="Watanabe M."/>
            <person name="Kojima H."/>
            <person name="Fukui M."/>
        </authorList>
    </citation>
    <scope>NUCLEOTIDE SEQUENCE [LARGE SCALE GENOMIC DNA]</scope>
    <source>
        <strain evidence="1 2">28bB2T</strain>
    </source>
</reference>
<dbReference type="KEGG" id="dov:DSCO28_55680"/>
<sequence length="124" mass="13819">MNSGIKLFIIINICAIFSFGCAKSGLLSVTKSDVVREAVMTDGMKICAINMSGSKICVEADGNFTRYITWDGVTRNVIMVPRKKRWYGKLGLLSSFSSSQWKYHNGVTRGNIEEAQIHFQRGAF</sequence>
<proteinExistence type="predicted"/>
<gene>
    <name evidence="1" type="ORF">DSCO28_55680</name>
</gene>
<accession>A0A5K7ZXM6</accession>
<evidence type="ECO:0008006" key="3">
    <source>
        <dbReference type="Google" id="ProtNLM"/>
    </source>
</evidence>
<name>A0A5K7ZXM6_9BACT</name>
<evidence type="ECO:0000313" key="2">
    <source>
        <dbReference type="Proteomes" id="UP000425960"/>
    </source>
</evidence>
<dbReference type="Proteomes" id="UP000425960">
    <property type="component" value="Chromosome"/>
</dbReference>
<organism evidence="1 2">
    <name type="scientific">Desulfosarcina ovata subsp. sediminis</name>
    <dbReference type="NCBI Taxonomy" id="885957"/>
    <lineage>
        <taxon>Bacteria</taxon>
        <taxon>Pseudomonadati</taxon>
        <taxon>Thermodesulfobacteriota</taxon>
        <taxon>Desulfobacteria</taxon>
        <taxon>Desulfobacterales</taxon>
        <taxon>Desulfosarcinaceae</taxon>
        <taxon>Desulfosarcina</taxon>
    </lineage>
</organism>
<dbReference type="EMBL" id="AP021876">
    <property type="protein sequence ID" value="BBO85002.1"/>
    <property type="molecule type" value="Genomic_DNA"/>
</dbReference>
<dbReference type="PROSITE" id="PS51257">
    <property type="entry name" value="PROKAR_LIPOPROTEIN"/>
    <property type="match status" value="1"/>
</dbReference>